<keyword evidence="4" id="KW-1185">Reference proteome</keyword>
<feature type="domain" description="Polymerase/histidinol phosphatase N-terminal" evidence="1">
    <location>
        <begin position="4"/>
        <end position="70"/>
    </location>
</feature>
<gene>
    <name evidence="3" type="ORF">N5910_00125</name>
    <name evidence="2" type="ORF">U2150_06190</name>
</gene>
<dbReference type="InterPro" id="IPR016195">
    <property type="entry name" value="Pol/histidinol_Pase-like"/>
</dbReference>
<reference evidence="2 4" key="2">
    <citation type="submission" date="2023-12" db="EMBL/GenBank/DDBJ databases">
        <title>Phenotypic and Genomic Characterization of Methanothermobacter wolfeii Strain BSEL, a CO2-Capturing Archaeon with Minimal Nutrient Requirements.</title>
        <authorList>
            <person name="Ale Enriquez F."/>
            <person name="Ahring B.K."/>
        </authorList>
    </citation>
    <scope>NUCLEOTIDE SEQUENCE [LARGE SCALE GENOMIC DNA]</scope>
    <source>
        <strain evidence="2 4">BSEL-1</strain>
    </source>
</reference>
<dbReference type="Pfam" id="PF13263">
    <property type="entry name" value="PHP_C"/>
    <property type="match status" value="1"/>
</dbReference>
<evidence type="ECO:0000313" key="4">
    <source>
        <dbReference type="Proteomes" id="UP001369247"/>
    </source>
</evidence>
<dbReference type="Pfam" id="PF02811">
    <property type="entry name" value="PHP"/>
    <property type="match status" value="1"/>
</dbReference>
<proteinExistence type="predicted"/>
<dbReference type="PANTHER" id="PTHR42924:SF3">
    <property type="entry name" value="POLYMERASE_HISTIDINOL PHOSPHATASE N-TERMINAL DOMAIN-CONTAINING PROTEIN"/>
    <property type="match status" value="1"/>
</dbReference>
<dbReference type="EMBL" id="CP104550">
    <property type="protein sequence ID" value="UXH31755.1"/>
    <property type="molecule type" value="Genomic_DNA"/>
</dbReference>
<sequence>MIKIDPHIHSQYSGDARGTPAEIIRRASSIGLDAVAVADHNTMRGSELAVKEASGSGITVVPAVEISTSGGHIVALGIQEEIPKGLSPGETVDEIHSQAGLAVVPHPFVRYRQGLFVNERNIPVDAIETLNSRYIIGYSNWRSRKFAVERGLTQIGASDAHFVEAVGSCFTYVESDNSADDIIEGIRRGRTMPEGNRTPLPLIIREVINKKVMGRRVI</sequence>
<name>A0A9E7RU86_METWO</name>
<dbReference type="CDD" id="cd07432">
    <property type="entry name" value="PHP_HisPPase"/>
    <property type="match status" value="1"/>
</dbReference>
<accession>A0A9E7RU86</accession>
<evidence type="ECO:0000313" key="3">
    <source>
        <dbReference type="EMBL" id="UXH31755.1"/>
    </source>
</evidence>
<dbReference type="GO" id="GO:0035312">
    <property type="term" value="F:5'-3' DNA exonuclease activity"/>
    <property type="evidence" value="ECO:0007669"/>
    <property type="project" value="TreeGrafter"/>
</dbReference>
<dbReference type="InterPro" id="IPR003141">
    <property type="entry name" value="Pol/His_phosphatase_N"/>
</dbReference>
<protein>
    <submittedName>
        <fullName evidence="3">PHP domain-containing protein</fullName>
    </submittedName>
</protein>
<dbReference type="Proteomes" id="UP001065373">
    <property type="component" value="Chromosome"/>
</dbReference>
<dbReference type="KEGG" id="mwo:MWSIV6_0015"/>
<dbReference type="SUPFAM" id="SSF89550">
    <property type="entry name" value="PHP domain-like"/>
    <property type="match status" value="1"/>
</dbReference>
<organism evidence="3">
    <name type="scientific">Methanothermobacter wolfeii</name>
    <name type="common">Methanobacterium wolfei</name>
    <dbReference type="NCBI Taxonomy" id="145261"/>
    <lineage>
        <taxon>Archaea</taxon>
        <taxon>Methanobacteriati</taxon>
        <taxon>Methanobacteriota</taxon>
        <taxon>Methanomada group</taxon>
        <taxon>Methanobacteria</taxon>
        <taxon>Methanobacteriales</taxon>
        <taxon>Methanobacteriaceae</taxon>
        <taxon>Methanothermobacter</taxon>
    </lineage>
</organism>
<evidence type="ECO:0000259" key="1">
    <source>
        <dbReference type="SMART" id="SM00481"/>
    </source>
</evidence>
<evidence type="ECO:0000313" key="2">
    <source>
        <dbReference type="EMBL" id="MEJ8543076.1"/>
    </source>
</evidence>
<dbReference type="AlphaFoldDB" id="A0A9E7RU86"/>
<dbReference type="SMART" id="SM00481">
    <property type="entry name" value="POLIIIAc"/>
    <property type="match status" value="1"/>
</dbReference>
<dbReference type="Gene3D" id="3.20.20.140">
    <property type="entry name" value="Metal-dependent hydrolases"/>
    <property type="match status" value="1"/>
</dbReference>
<dbReference type="InterPro" id="IPR052018">
    <property type="entry name" value="PHP_domain"/>
</dbReference>
<reference evidence="3" key="1">
    <citation type="submission" date="2022-09" db="EMBL/GenBank/DDBJ databases">
        <title>Characterization of three MwoI isoschizomers from sequenced genome and metagenomes.</title>
        <authorList>
            <person name="Fomenkov A."/>
            <person name="Xu S.Y."/>
            <person name="Roberts R.J."/>
        </authorList>
    </citation>
    <scope>NUCLEOTIDE SEQUENCE</scope>
    <source>
        <strain evidence="3">DSM 2970</strain>
    </source>
</reference>
<dbReference type="PANTHER" id="PTHR42924">
    <property type="entry name" value="EXONUCLEASE"/>
    <property type="match status" value="1"/>
</dbReference>
<dbReference type="NCBIfam" id="NF038032">
    <property type="entry name" value="CehA_McbA_metalo"/>
    <property type="match status" value="1"/>
</dbReference>
<dbReference type="GO" id="GO:0004534">
    <property type="term" value="F:5'-3' RNA exonuclease activity"/>
    <property type="evidence" value="ECO:0007669"/>
    <property type="project" value="TreeGrafter"/>
</dbReference>
<dbReference type="EMBL" id="JAXUHJ010000010">
    <property type="protein sequence ID" value="MEJ8543076.1"/>
    <property type="molecule type" value="Genomic_DNA"/>
</dbReference>
<dbReference type="InterPro" id="IPR004013">
    <property type="entry name" value="PHP_dom"/>
</dbReference>
<dbReference type="RefSeq" id="WP_191216290.1">
    <property type="nucleotide sequence ID" value="NZ_CP104550.1"/>
</dbReference>
<dbReference type="Proteomes" id="UP001369247">
    <property type="component" value="Unassembled WGS sequence"/>
</dbReference>
<dbReference type="GeneID" id="58977687"/>